<dbReference type="GO" id="GO:0008233">
    <property type="term" value="F:peptidase activity"/>
    <property type="evidence" value="ECO:0007669"/>
    <property type="project" value="UniProtKB-KW"/>
</dbReference>
<organism evidence="9 10">
    <name type="scientific">Thalassomonas actiniarum</name>
    <dbReference type="NCBI Taxonomy" id="485447"/>
    <lineage>
        <taxon>Bacteria</taxon>
        <taxon>Pseudomonadati</taxon>
        <taxon>Pseudomonadota</taxon>
        <taxon>Gammaproteobacteria</taxon>
        <taxon>Alteromonadales</taxon>
        <taxon>Colwelliaceae</taxon>
        <taxon>Thalassomonas</taxon>
    </lineage>
</organism>
<reference evidence="9 10" key="1">
    <citation type="journal article" date="2015" name="Genome Announc.">
        <title>Draft Genome Sequences of Marine Isolates of Thalassomonas viridans and Thalassomonas actiniarum.</title>
        <authorList>
            <person name="Olonade I."/>
            <person name="van Zyl L.J."/>
            <person name="Trindade M."/>
        </authorList>
    </citation>
    <scope>NUCLEOTIDE SEQUENCE [LARGE SCALE GENOMIC DNA]</scope>
    <source>
        <strain evidence="9 10">A5K-106</strain>
    </source>
</reference>
<keyword evidence="6 8" id="KW-1133">Transmembrane helix</keyword>
<evidence type="ECO:0000256" key="4">
    <source>
        <dbReference type="ARBA" id="ARBA00022692"/>
    </source>
</evidence>
<evidence type="ECO:0000256" key="1">
    <source>
        <dbReference type="ARBA" id="ARBA00004651"/>
    </source>
</evidence>
<feature type="transmembrane region" description="Helical" evidence="8">
    <location>
        <begin position="79"/>
        <end position="99"/>
    </location>
</feature>
<dbReference type="KEGG" id="tact:SG35_001990"/>
<feature type="transmembrane region" description="Helical" evidence="8">
    <location>
        <begin position="54"/>
        <end position="72"/>
    </location>
</feature>
<dbReference type="NCBIfam" id="TIGR02602">
    <property type="entry name" value="8TM_EpsH"/>
    <property type="match status" value="1"/>
</dbReference>
<evidence type="ECO:0000313" key="10">
    <source>
        <dbReference type="Proteomes" id="UP000032568"/>
    </source>
</evidence>
<dbReference type="Proteomes" id="UP000032568">
    <property type="component" value="Chromosome"/>
</dbReference>
<dbReference type="GO" id="GO:0006508">
    <property type="term" value="P:proteolysis"/>
    <property type="evidence" value="ECO:0007669"/>
    <property type="project" value="UniProtKB-KW"/>
</dbReference>
<keyword evidence="2" id="KW-1003">Cell membrane</keyword>
<sequence>MALIAIFSVFYPLQIHEYWDAWINSHSYSHGSLLLLVSLFLIGSKPYAVEGSKGNIGFLLLLAGLTLVYALASLAKIEVVLRFLMPCFMIAATGAVFGYRNLKKFLIPLLLLFFTVPSWSIVSPIFQAIAANAVATISMLIGIPTYIEGNSVAIPNGTFLVAEGCSGVRYILVALSIALINSELSRFKTRSQVISLTLAFVLAIVANWVRIEVIVLYAHQYGMSHPIIADHNSLGWIVFGIFMLFYFLLLPYITTQEQKEQAITPQPLQPRQKWLALATVAVLAMAAAIPAYFYQQAPASLVSQKNNQLGNQAGNQPGVMHNFTPPSREQYRQELVQGSRHTLMLLEYDMRDQNADITNTENRPVSKKYRIKAEITDKVADHALKTFIITDNARQYYYSFWYQSGDLLTTSLTKVKLASVTSLLKGEFINHAYFVATECDISCSNLAAHRDFIKQLMTEKQ</sequence>
<proteinExistence type="predicted"/>
<protein>
    <submittedName>
        <fullName evidence="9">Exosortase</fullName>
        <ecNumber evidence="9">3.4.22.-</ecNumber>
    </submittedName>
</protein>
<comment type="subcellular location">
    <subcellularLocation>
        <location evidence="1">Cell membrane</location>
        <topology evidence="1">Multi-pass membrane protein</topology>
    </subcellularLocation>
</comment>
<evidence type="ECO:0000256" key="3">
    <source>
        <dbReference type="ARBA" id="ARBA00022670"/>
    </source>
</evidence>
<feature type="transmembrane region" description="Helical" evidence="8">
    <location>
        <begin position="274"/>
        <end position="294"/>
    </location>
</feature>
<evidence type="ECO:0000256" key="8">
    <source>
        <dbReference type="SAM" id="Phobius"/>
    </source>
</evidence>
<feature type="transmembrane region" description="Helical" evidence="8">
    <location>
        <begin position="159"/>
        <end position="181"/>
    </location>
</feature>
<keyword evidence="7 8" id="KW-0472">Membrane</keyword>
<keyword evidence="4 8" id="KW-0812">Transmembrane</keyword>
<reference evidence="9 10" key="2">
    <citation type="journal article" date="2022" name="Mar. Drugs">
        <title>Bioassay-Guided Fractionation Leads to the Detection of Cholic Acid Generated by the Rare Thalassomonas sp.</title>
        <authorList>
            <person name="Pheiffer F."/>
            <person name="Schneider Y.K."/>
            <person name="Hansen E.H."/>
            <person name="Andersen J.H."/>
            <person name="Isaksson J."/>
            <person name="Busche T."/>
            <person name="R C."/>
            <person name="Kalinowski J."/>
            <person name="Zyl L.V."/>
            <person name="Trindade M."/>
        </authorList>
    </citation>
    <scope>NUCLEOTIDE SEQUENCE [LARGE SCALE GENOMIC DNA]</scope>
    <source>
        <strain evidence="9 10">A5K-106</strain>
    </source>
</reference>
<name>A0AAF0C3Z4_9GAMM</name>
<evidence type="ECO:0000256" key="5">
    <source>
        <dbReference type="ARBA" id="ARBA00022801"/>
    </source>
</evidence>
<feature type="transmembrane region" description="Helical" evidence="8">
    <location>
        <begin position="193"/>
        <end position="218"/>
    </location>
</feature>
<dbReference type="NCBIfam" id="TIGR04178">
    <property type="entry name" value="exo_archaeo"/>
    <property type="match status" value="1"/>
</dbReference>
<evidence type="ECO:0000256" key="2">
    <source>
        <dbReference type="ARBA" id="ARBA00022475"/>
    </source>
</evidence>
<dbReference type="EMBL" id="CP059735">
    <property type="protein sequence ID" value="WDD99475.1"/>
    <property type="molecule type" value="Genomic_DNA"/>
</dbReference>
<evidence type="ECO:0000313" key="9">
    <source>
        <dbReference type="EMBL" id="WDD99475.1"/>
    </source>
</evidence>
<dbReference type="RefSeq" id="WP_044834105.1">
    <property type="nucleotide sequence ID" value="NZ_CP059735.1"/>
</dbReference>
<dbReference type="GO" id="GO:0005886">
    <property type="term" value="C:plasma membrane"/>
    <property type="evidence" value="ECO:0007669"/>
    <property type="project" value="UniProtKB-SubCell"/>
</dbReference>
<dbReference type="InterPro" id="IPR026392">
    <property type="entry name" value="Exo/Archaeosortase_dom"/>
</dbReference>
<dbReference type="Pfam" id="PF09721">
    <property type="entry name" value="Exosortase_EpsH"/>
    <property type="match status" value="1"/>
</dbReference>
<accession>A0AAF0C3Z4</accession>
<gene>
    <name evidence="9" type="primary">xrt</name>
    <name evidence="9" type="ORF">SG35_001990</name>
</gene>
<evidence type="ECO:0000256" key="6">
    <source>
        <dbReference type="ARBA" id="ARBA00022989"/>
    </source>
</evidence>
<keyword evidence="5 9" id="KW-0378">Hydrolase</keyword>
<dbReference type="AlphaFoldDB" id="A0AAF0C3Z4"/>
<dbReference type="InterPro" id="IPR019127">
    <property type="entry name" value="Exosortase"/>
</dbReference>
<feature type="transmembrane region" description="Helical" evidence="8">
    <location>
        <begin position="21"/>
        <end position="42"/>
    </location>
</feature>
<dbReference type="InterPro" id="IPR013426">
    <property type="entry name" value="EpsH-like"/>
</dbReference>
<feature type="transmembrane region" description="Helical" evidence="8">
    <location>
        <begin position="233"/>
        <end position="253"/>
    </location>
</feature>
<evidence type="ECO:0000256" key="7">
    <source>
        <dbReference type="ARBA" id="ARBA00023136"/>
    </source>
</evidence>
<dbReference type="EC" id="3.4.22.-" evidence="9"/>
<keyword evidence="3" id="KW-0645">Protease</keyword>
<keyword evidence="10" id="KW-1185">Reference proteome</keyword>
<feature type="transmembrane region" description="Helical" evidence="8">
    <location>
        <begin position="105"/>
        <end position="122"/>
    </location>
</feature>